<organism evidence="2">
    <name type="scientific">marine sediment metagenome</name>
    <dbReference type="NCBI Taxonomy" id="412755"/>
    <lineage>
        <taxon>unclassified sequences</taxon>
        <taxon>metagenomes</taxon>
        <taxon>ecological metagenomes</taxon>
    </lineage>
</organism>
<keyword evidence="1" id="KW-0812">Transmembrane</keyword>
<keyword evidence="1" id="KW-0472">Membrane</keyword>
<name>A0A0F9UTX7_9ZZZZ</name>
<reference evidence="2" key="1">
    <citation type="journal article" date="2015" name="Nature">
        <title>Complex archaea that bridge the gap between prokaryotes and eukaryotes.</title>
        <authorList>
            <person name="Spang A."/>
            <person name="Saw J.H."/>
            <person name="Jorgensen S.L."/>
            <person name="Zaremba-Niedzwiedzka K."/>
            <person name="Martijn J."/>
            <person name="Lind A.E."/>
            <person name="van Eijk R."/>
            <person name="Schleper C."/>
            <person name="Guy L."/>
            <person name="Ettema T.J."/>
        </authorList>
    </citation>
    <scope>NUCLEOTIDE SEQUENCE</scope>
</reference>
<protein>
    <submittedName>
        <fullName evidence="2">Uncharacterized protein</fullName>
    </submittedName>
</protein>
<sequence length="56" mass="6829">MTGYIWDMIYGLVMMSLMLIINIFLSKLLDIDIYLLFFCNIIFLLTVIWYRLDRDE</sequence>
<dbReference type="AlphaFoldDB" id="A0A0F9UTX7"/>
<evidence type="ECO:0000256" key="1">
    <source>
        <dbReference type="SAM" id="Phobius"/>
    </source>
</evidence>
<evidence type="ECO:0000313" key="2">
    <source>
        <dbReference type="EMBL" id="KKN90927.1"/>
    </source>
</evidence>
<proteinExistence type="predicted"/>
<gene>
    <name evidence="2" type="ORF">LCGC14_0225110</name>
</gene>
<dbReference type="EMBL" id="LAZR01000107">
    <property type="protein sequence ID" value="KKN90927.1"/>
    <property type="molecule type" value="Genomic_DNA"/>
</dbReference>
<feature type="transmembrane region" description="Helical" evidence="1">
    <location>
        <begin position="7"/>
        <end position="25"/>
    </location>
</feature>
<feature type="transmembrane region" description="Helical" evidence="1">
    <location>
        <begin position="31"/>
        <end position="52"/>
    </location>
</feature>
<accession>A0A0F9UTX7</accession>
<keyword evidence="1" id="KW-1133">Transmembrane helix</keyword>
<comment type="caution">
    <text evidence="2">The sequence shown here is derived from an EMBL/GenBank/DDBJ whole genome shotgun (WGS) entry which is preliminary data.</text>
</comment>